<feature type="domain" description="Gfo/Idh/MocA-like oxidoreductase N-terminal" evidence="11">
    <location>
        <begin position="4"/>
        <end position="121"/>
    </location>
</feature>
<dbReference type="PANTHER" id="PTHR22604:SF105">
    <property type="entry name" value="TRANS-1,2-DIHYDROBENZENE-1,2-DIOL DEHYDROGENASE"/>
    <property type="match status" value="1"/>
</dbReference>
<dbReference type="GO" id="GO:0047837">
    <property type="term" value="F:D-xylose 1-dehydrogenase (NADP+) activity"/>
    <property type="evidence" value="ECO:0007669"/>
    <property type="project" value="UniProtKB-EC"/>
</dbReference>
<evidence type="ECO:0000256" key="10">
    <source>
        <dbReference type="ARBA" id="ARBA00049233"/>
    </source>
</evidence>
<evidence type="ECO:0000256" key="6">
    <source>
        <dbReference type="ARBA" id="ARBA00042926"/>
    </source>
</evidence>
<evidence type="ECO:0000256" key="3">
    <source>
        <dbReference type="ARBA" id="ARBA00038853"/>
    </source>
</evidence>
<evidence type="ECO:0000256" key="2">
    <source>
        <dbReference type="ARBA" id="ARBA00023002"/>
    </source>
</evidence>
<dbReference type="Proteomes" id="UP001168821">
    <property type="component" value="Unassembled WGS sequence"/>
</dbReference>
<dbReference type="InterPro" id="IPR000683">
    <property type="entry name" value="Gfo/Idh/MocA-like_OxRdtase_N"/>
</dbReference>
<dbReference type="EC" id="1.3.1.20" evidence="3"/>
<dbReference type="SUPFAM" id="SSF55347">
    <property type="entry name" value="Glyceraldehyde-3-phosphate dehydrogenase-like, C-terminal domain"/>
    <property type="match status" value="1"/>
</dbReference>
<evidence type="ECO:0000259" key="12">
    <source>
        <dbReference type="Pfam" id="PF22725"/>
    </source>
</evidence>
<dbReference type="AlphaFoldDB" id="A0AA38HLH4"/>
<comment type="catalytic activity">
    <reaction evidence="10">
        <text>D-xylose + NADP(+) = D-xylono-1,5-lactone + NADPH + H(+)</text>
        <dbReference type="Rhea" id="RHEA:22000"/>
        <dbReference type="ChEBI" id="CHEBI:15378"/>
        <dbReference type="ChEBI" id="CHEBI:15867"/>
        <dbReference type="ChEBI" id="CHEBI:53455"/>
        <dbReference type="ChEBI" id="CHEBI:57783"/>
        <dbReference type="ChEBI" id="CHEBI:58349"/>
        <dbReference type="EC" id="1.1.1.179"/>
    </reaction>
</comment>
<evidence type="ECO:0000256" key="7">
    <source>
        <dbReference type="ARBA" id="ARBA00042988"/>
    </source>
</evidence>
<comment type="similarity">
    <text evidence="1">Belongs to the Gfo/Idh/MocA family.</text>
</comment>
<evidence type="ECO:0000313" key="13">
    <source>
        <dbReference type="EMBL" id="KAJ3639970.1"/>
    </source>
</evidence>
<dbReference type="EMBL" id="JALNTZ010000010">
    <property type="protein sequence ID" value="KAJ3639970.1"/>
    <property type="molecule type" value="Genomic_DNA"/>
</dbReference>
<sequence length="333" mass="37146">MALRWGIASAGKISNDFVCALQTLPSSNHQIVAVGARSLSSAEKFAKDHGIPKAYEGYLKLAEDQEIDIVYIGNLNPQHYEVSKMMLEHGKHVICEKPLTMNEKQTRALVDVAKNKKKFLMEAVWSRCFPAYEQLRKLLDAGTIGDVLQVNADFGFDLTQIDRLKSKELGGGTILDLGVYCLQFQQLIFKGETPIDMKAVGGLNSEGTDDYTASIWTYSGNRLACLSTSAKAQYPNEAVIIGTKGIIRVPKFWCPTKIIAPDKTYEFELPKTTATMNFQNSEGLLYEAENARLCIKDRKIESPYITHAESIQLAHHMDMLRRAVGVVFDVDEN</sequence>
<feature type="domain" description="GFO/IDH/MocA-like oxidoreductase" evidence="12">
    <location>
        <begin position="132"/>
        <end position="248"/>
    </location>
</feature>
<protein>
    <recommendedName>
        <fullName evidence="5">Trans-1,2-dihydrobenzene-1,2-diol dehydrogenase</fullName>
        <ecNumber evidence="4">1.1.1.179</ecNumber>
        <ecNumber evidence="3">1.3.1.20</ecNumber>
    </recommendedName>
    <alternativeName>
        <fullName evidence="8">D-xylose 1-dehydrogenase</fullName>
    </alternativeName>
    <alternativeName>
        <fullName evidence="7">D-xylose-NADP dehydrogenase</fullName>
    </alternativeName>
    <alternativeName>
        <fullName evidence="6">Dimeric dihydrodiol dehydrogenase</fullName>
    </alternativeName>
</protein>
<evidence type="ECO:0000256" key="5">
    <source>
        <dbReference type="ARBA" id="ARBA00040603"/>
    </source>
</evidence>
<reference evidence="13" key="1">
    <citation type="journal article" date="2023" name="G3 (Bethesda)">
        <title>Whole genome assemblies of Zophobas morio and Tenebrio molitor.</title>
        <authorList>
            <person name="Kaur S."/>
            <person name="Stinson S.A."/>
            <person name="diCenzo G.C."/>
        </authorList>
    </citation>
    <scope>NUCLEOTIDE SEQUENCE</scope>
    <source>
        <strain evidence="13">QUZm001</strain>
    </source>
</reference>
<proteinExistence type="inferred from homology"/>
<keyword evidence="14" id="KW-1185">Reference proteome</keyword>
<comment type="catalytic activity">
    <reaction evidence="9">
        <text>(1R,2R)-1,2-dihydrobenzene-1,2-diol + NADP(+) = catechol + NADPH + H(+)</text>
        <dbReference type="Rhea" id="RHEA:16729"/>
        <dbReference type="ChEBI" id="CHEBI:10702"/>
        <dbReference type="ChEBI" id="CHEBI:15378"/>
        <dbReference type="ChEBI" id="CHEBI:18135"/>
        <dbReference type="ChEBI" id="CHEBI:57783"/>
        <dbReference type="ChEBI" id="CHEBI:58349"/>
        <dbReference type="EC" id="1.3.1.20"/>
    </reaction>
</comment>
<accession>A0AA38HLH4</accession>
<organism evidence="13 14">
    <name type="scientific">Zophobas morio</name>
    <dbReference type="NCBI Taxonomy" id="2755281"/>
    <lineage>
        <taxon>Eukaryota</taxon>
        <taxon>Metazoa</taxon>
        <taxon>Ecdysozoa</taxon>
        <taxon>Arthropoda</taxon>
        <taxon>Hexapoda</taxon>
        <taxon>Insecta</taxon>
        <taxon>Pterygota</taxon>
        <taxon>Neoptera</taxon>
        <taxon>Endopterygota</taxon>
        <taxon>Coleoptera</taxon>
        <taxon>Polyphaga</taxon>
        <taxon>Cucujiformia</taxon>
        <taxon>Tenebrionidae</taxon>
        <taxon>Zophobas</taxon>
    </lineage>
</organism>
<dbReference type="InterPro" id="IPR050984">
    <property type="entry name" value="Gfo/Idh/MocA_domain"/>
</dbReference>
<dbReference type="EC" id="1.1.1.179" evidence="4"/>
<dbReference type="Gene3D" id="3.40.50.720">
    <property type="entry name" value="NAD(P)-binding Rossmann-like Domain"/>
    <property type="match status" value="1"/>
</dbReference>
<evidence type="ECO:0000313" key="14">
    <source>
        <dbReference type="Proteomes" id="UP001168821"/>
    </source>
</evidence>
<dbReference type="Pfam" id="PF01408">
    <property type="entry name" value="GFO_IDH_MocA"/>
    <property type="match status" value="1"/>
</dbReference>
<evidence type="ECO:0000256" key="1">
    <source>
        <dbReference type="ARBA" id="ARBA00010928"/>
    </source>
</evidence>
<gene>
    <name evidence="13" type="ORF">Zmor_003296</name>
</gene>
<dbReference type="Pfam" id="PF22725">
    <property type="entry name" value="GFO_IDH_MocA_C3"/>
    <property type="match status" value="1"/>
</dbReference>
<evidence type="ECO:0000256" key="9">
    <source>
        <dbReference type="ARBA" id="ARBA00047423"/>
    </source>
</evidence>
<name>A0AA38HLH4_9CUCU</name>
<evidence type="ECO:0000259" key="11">
    <source>
        <dbReference type="Pfam" id="PF01408"/>
    </source>
</evidence>
<dbReference type="InterPro" id="IPR036291">
    <property type="entry name" value="NAD(P)-bd_dom_sf"/>
</dbReference>
<dbReference type="Gene3D" id="3.30.360.10">
    <property type="entry name" value="Dihydrodipicolinate Reductase, domain 2"/>
    <property type="match status" value="1"/>
</dbReference>
<evidence type="ECO:0000256" key="8">
    <source>
        <dbReference type="ARBA" id="ARBA00043025"/>
    </source>
</evidence>
<evidence type="ECO:0000256" key="4">
    <source>
        <dbReference type="ARBA" id="ARBA00038984"/>
    </source>
</evidence>
<dbReference type="InterPro" id="IPR055170">
    <property type="entry name" value="GFO_IDH_MocA-like_dom"/>
</dbReference>
<dbReference type="GO" id="GO:0000166">
    <property type="term" value="F:nucleotide binding"/>
    <property type="evidence" value="ECO:0007669"/>
    <property type="project" value="InterPro"/>
</dbReference>
<comment type="caution">
    <text evidence="13">The sequence shown here is derived from an EMBL/GenBank/DDBJ whole genome shotgun (WGS) entry which is preliminary data.</text>
</comment>
<keyword evidence="2" id="KW-0560">Oxidoreductase</keyword>
<dbReference type="SUPFAM" id="SSF51735">
    <property type="entry name" value="NAD(P)-binding Rossmann-fold domains"/>
    <property type="match status" value="1"/>
</dbReference>
<dbReference type="GO" id="GO:0047115">
    <property type="term" value="F:trans-1,2-dihydrobenzene-1,2-diol dehydrogenase activity"/>
    <property type="evidence" value="ECO:0007669"/>
    <property type="project" value="UniProtKB-EC"/>
</dbReference>
<dbReference type="PANTHER" id="PTHR22604">
    <property type="entry name" value="OXIDOREDUCTASES"/>
    <property type="match status" value="1"/>
</dbReference>